<comment type="caution">
    <text evidence="1">The sequence shown here is derived from an EMBL/GenBank/DDBJ whole genome shotgun (WGS) entry which is preliminary data.</text>
</comment>
<dbReference type="AlphaFoldDB" id="A0A2P6MQP6"/>
<name>A0A2P6MQP6_9EUKA</name>
<proteinExistence type="predicted"/>
<accession>A0A2P6MQP6</accession>
<sequence length="265" mass="30120">MENAGDTGLFPRGKLNLTLLGLKEMCGNRNLGVQGNSTTLLKRLRDWSHNEEEWISWNNPSIESEDVGVKLVEPATLDSVYRSLTRIADRAFELLSEWERELPPGCFNFIMESLGRENMMLFSRGCYEDMLHQIEPQSILVSRPVLIRDSNVILPVKERLKDDQMFSASIMAWTAAFTSSNIPLYSFDRNDTLPWSIEGRLVIFVGNPFCIGLLPCIQSLIVRITEFIEEIRNPKCLPRVTLFNVYCAHHSGVTDSNSRSMTPST</sequence>
<reference evidence="1 2" key="1">
    <citation type="journal article" date="2018" name="Genome Biol. Evol.">
        <title>Multiple Roots of Fruiting Body Formation in Amoebozoa.</title>
        <authorList>
            <person name="Hillmann F."/>
            <person name="Forbes G."/>
            <person name="Novohradska S."/>
            <person name="Ferling I."/>
            <person name="Riege K."/>
            <person name="Groth M."/>
            <person name="Westermann M."/>
            <person name="Marz M."/>
            <person name="Spaller T."/>
            <person name="Winckler T."/>
            <person name="Schaap P."/>
            <person name="Glockner G."/>
        </authorList>
    </citation>
    <scope>NUCLEOTIDE SEQUENCE [LARGE SCALE GENOMIC DNA]</scope>
    <source>
        <strain evidence="1 2">Jena</strain>
    </source>
</reference>
<dbReference type="InParanoid" id="A0A2P6MQP6"/>
<protein>
    <submittedName>
        <fullName evidence="1">Uncharacterized protein</fullName>
    </submittedName>
</protein>
<evidence type="ECO:0000313" key="1">
    <source>
        <dbReference type="EMBL" id="PRP74025.1"/>
    </source>
</evidence>
<dbReference type="EMBL" id="MDYQ01000507">
    <property type="protein sequence ID" value="PRP74025.1"/>
    <property type="molecule type" value="Genomic_DNA"/>
</dbReference>
<gene>
    <name evidence="1" type="ORF">PROFUN_16384</name>
</gene>
<dbReference type="Proteomes" id="UP000241769">
    <property type="component" value="Unassembled WGS sequence"/>
</dbReference>
<keyword evidence="2" id="KW-1185">Reference proteome</keyword>
<organism evidence="1 2">
    <name type="scientific">Planoprotostelium fungivorum</name>
    <dbReference type="NCBI Taxonomy" id="1890364"/>
    <lineage>
        <taxon>Eukaryota</taxon>
        <taxon>Amoebozoa</taxon>
        <taxon>Evosea</taxon>
        <taxon>Variosea</taxon>
        <taxon>Cavosteliida</taxon>
        <taxon>Cavosteliaceae</taxon>
        <taxon>Planoprotostelium</taxon>
    </lineage>
</organism>
<evidence type="ECO:0000313" key="2">
    <source>
        <dbReference type="Proteomes" id="UP000241769"/>
    </source>
</evidence>